<evidence type="ECO:0000256" key="2">
    <source>
        <dbReference type="ARBA" id="ARBA00004623"/>
    </source>
</evidence>
<name>A0A3P6R9B3_CYLGO</name>
<gene>
    <name evidence="13" type="ORF">CGOC_LOCUS2287</name>
</gene>
<keyword evidence="9" id="KW-0472">Membrane</keyword>
<dbReference type="GO" id="GO:0061709">
    <property type="term" value="P:reticulophagy"/>
    <property type="evidence" value="ECO:0007669"/>
    <property type="project" value="TreeGrafter"/>
</dbReference>
<accession>A0A3P6R9B3</accession>
<dbReference type="GO" id="GO:0061908">
    <property type="term" value="C:phagophore"/>
    <property type="evidence" value="ECO:0007669"/>
    <property type="project" value="TreeGrafter"/>
</dbReference>
<dbReference type="PANTHER" id="PTHR13190">
    <property type="entry name" value="AUTOPHAGY-RELATED 2, ISOFORM A"/>
    <property type="match status" value="1"/>
</dbReference>
<keyword evidence="6" id="KW-0256">Endoplasmic reticulum</keyword>
<comment type="subcellular location">
    <subcellularLocation>
        <location evidence="1">Endoplasmic reticulum membrane</location>
        <topology evidence="1">Peripheral membrane protein</topology>
    </subcellularLocation>
    <subcellularLocation>
        <location evidence="2">Preautophagosomal structure membrane</location>
        <topology evidence="2">Peripheral membrane protein</topology>
    </subcellularLocation>
</comment>
<dbReference type="GO" id="GO:0032266">
    <property type="term" value="F:phosphatidylinositol-3-phosphate binding"/>
    <property type="evidence" value="ECO:0007669"/>
    <property type="project" value="TreeGrafter"/>
</dbReference>
<dbReference type="OrthoDB" id="18982at2759"/>
<dbReference type="GO" id="GO:0000045">
    <property type="term" value="P:autophagosome assembly"/>
    <property type="evidence" value="ECO:0007669"/>
    <property type="project" value="TreeGrafter"/>
</dbReference>
<evidence type="ECO:0000256" key="7">
    <source>
        <dbReference type="ARBA" id="ARBA00023006"/>
    </source>
</evidence>
<keyword evidence="7" id="KW-0072">Autophagy</keyword>
<evidence type="ECO:0000256" key="5">
    <source>
        <dbReference type="ARBA" id="ARBA00022448"/>
    </source>
</evidence>
<reference evidence="13 14" key="1">
    <citation type="submission" date="2018-11" db="EMBL/GenBank/DDBJ databases">
        <authorList>
            <consortium name="Pathogen Informatics"/>
        </authorList>
    </citation>
    <scope>NUCLEOTIDE SEQUENCE [LARGE SCALE GENOMIC DNA]</scope>
</reference>
<protein>
    <recommendedName>
        <fullName evidence="4">Autophagy-related protein 2</fullName>
    </recommendedName>
</protein>
<dbReference type="EMBL" id="UYRV01005034">
    <property type="protein sequence ID" value="VDK52233.1"/>
    <property type="molecule type" value="Genomic_DNA"/>
</dbReference>
<dbReference type="GO" id="GO:0006869">
    <property type="term" value="P:lipid transport"/>
    <property type="evidence" value="ECO:0007669"/>
    <property type="project" value="UniProtKB-KW"/>
</dbReference>
<evidence type="ECO:0000256" key="8">
    <source>
        <dbReference type="ARBA" id="ARBA00023055"/>
    </source>
</evidence>
<keyword evidence="5" id="KW-0813">Transport</keyword>
<dbReference type="GO" id="GO:0034727">
    <property type="term" value="P:piecemeal microautophagy of the nucleus"/>
    <property type="evidence" value="ECO:0007669"/>
    <property type="project" value="TreeGrafter"/>
</dbReference>
<evidence type="ECO:0000256" key="11">
    <source>
        <dbReference type="ARBA" id="ARBA00024615"/>
    </source>
</evidence>
<comment type="catalytic activity">
    <reaction evidence="11">
        <text>a 1,2-diacyl-sn-glycero-3-phosphoethanolamine(in) = a 1,2-diacyl-sn-glycero-3-phosphoethanolamine(out)</text>
        <dbReference type="Rhea" id="RHEA:38895"/>
        <dbReference type="ChEBI" id="CHEBI:64612"/>
    </reaction>
</comment>
<evidence type="ECO:0000256" key="9">
    <source>
        <dbReference type="ARBA" id="ARBA00023136"/>
    </source>
</evidence>
<dbReference type="InterPro" id="IPR026849">
    <property type="entry name" value="ATG2"/>
</dbReference>
<evidence type="ECO:0000313" key="13">
    <source>
        <dbReference type="EMBL" id="VDK52233.1"/>
    </source>
</evidence>
<feature type="region of interest" description="Disordered" evidence="12">
    <location>
        <begin position="276"/>
        <end position="298"/>
    </location>
</feature>
<dbReference type="Proteomes" id="UP000271889">
    <property type="component" value="Unassembled WGS sequence"/>
</dbReference>
<organism evidence="13 14">
    <name type="scientific">Cylicostephanus goldi</name>
    <name type="common">Nematode worm</name>
    <dbReference type="NCBI Taxonomy" id="71465"/>
    <lineage>
        <taxon>Eukaryota</taxon>
        <taxon>Metazoa</taxon>
        <taxon>Ecdysozoa</taxon>
        <taxon>Nematoda</taxon>
        <taxon>Chromadorea</taxon>
        <taxon>Rhabditida</taxon>
        <taxon>Rhabditina</taxon>
        <taxon>Rhabditomorpha</taxon>
        <taxon>Strongyloidea</taxon>
        <taxon>Strongylidae</taxon>
        <taxon>Cylicostephanus</taxon>
    </lineage>
</organism>
<evidence type="ECO:0000313" key="14">
    <source>
        <dbReference type="Proteomes" id="UP000271889"/>
    </source>
</evidence>
<feature type="compositionally biased region" description="Polar residues" evidence="12">
    <location>
        <begin position="277"/>
        <end position="298"/>
    </location>
</feature>
<evidence type="ECO:0000256" key="10">
    <source>
        <dbReference type="ARBA" id="ARBA00024479"/>
    </source>
</evidence>
<evidence type="ECO:0000256" key="6">
    <source>
        <dbReference type="ARBA" id="ARBA00022824"/>
    </source>
</evidence>
<dbReference type="GO" id="GO:0061723">
    <property type="term" value="P:glycophagy"/>
    <property type="evidence" value="ECO:0007669"/>
    <property type="project" value="TreeGrafter"/>
</dbReference>
<dbReference type="GO" id="GO:0034045">
    <property type="term" value="C:phagophore assembly site membrane"/>
    <property type="evidence" value="ECO:0007669"/>
    <property type="project" value="UniProtKB-SubCell"/>
</dbReference>
<comment type="catalytic activity">
    <reaction evidence="10">
        <text>a 1,2-diacyl-sn-glycero-3-phospho-L-serine(in) = a 1,2-diacyl-sn-glycero-3-phospho-L-serine(out)</text>
        <dbReference type="Rhea" id="RHEA:38663"/>
        <dbReference type="ChEBI" id="CHEBI:57262"/>
    </reaction>
</comment>
<evidence type="ECO:0000256" key="3">
    <source>
        <dbReference type="ARBA" id="ARBA00009714"/>
    </source>
</evidence>
<evidence type="ECO:0000256" key="1">
    <source>
        <dbReference type="ARBA" id="ARBA00004406"/>
    </source>
</evidence>
<sequence>MSMKLFTIHDITLFDKLTASQIKEMMYQYSSAEQPRRTCASMLAVRMVESHKSEGKMRVSMLPIKFNIDQDTMEFLDDFFQEVRTSVHLPNEVSDAISARPVLEVPASVSSRDIDIDMRSSHIYPSLNSDALVNLDVLTPEAAPSPIYDLSYLEHRSQPESPVKRPLADAPLTASASSSPDLIRADISTEDEPLADDDLHLAGDWSCDSGIRFTDPDPSVDRMLSSSLHDSFHPAISVPEHDVDSAAISEDLVDTSSDIADCSNDADRSTICDEETSTQMAGSSVEHQCTPEPSESTRGSTFFKEFIFSPAVSIYVDYHGKNKINVEKNGAVFGRY</sequence>
<proteinExistence type="inferred from homology"/>
<evidence type="ECO:0000256" key="4">
    <source>
        <dbReference type="ARBA" id="ARBA00018070"/>
    </source>
</evidence>
<keyword evidence="8" id="KW-0445">Lipid transport</keyword>
<dbReference type="GO" id="GO:0000422">
    <property type="term" value="P:autophagy of mitochondrion"/>
    <property type="evidence" value="ECO:0007669"/>
    <property type="project" value="TreeGrafter"/>
</dbReference>
<feature type="region of interest" description="Disordered" evidence="12">
    <location>
        <begin position="159"/>
        <end position="183"/>
    </location>
</feature>
<dbReference type="AlphaFoldDB" id="A0A3P6R9B3"/>
<keyword evidence="14" id="KW-1185">Reference proteome</keyword>
<comment type="similarity">
    <text evidence="3">Belongs to the ATG2 family.</text>
</comment>
<dbReference type="GO" id="GO:0005789">
    <property type="term" value="C:endoplasmic reticulum membrane"/>
    <property type="evidence" value="ECO:0007669"/>
    <property type="project" value="UniProtKB-SubCell"/>
</dbReference>
<dbReference type="GO" id="GO:0043495">
    <property type="term" value="F:protein-membrane adaptor activity"/>
    <property type="evidence" value="ECO:0007669"/>
    <property type="project" value="TreeGrafter"/>
</dbReference>
<dbReference type="PANTHER" id="PTHR13190:SF1">
    <property type="entry name" value="AUTOPHAGY-RELATED 2, ISOFORM A"/>
    <property type="match status" value="1"/>
</dbReference>
<evidence type="ECO:0000256" key="12">
    <source>
        <dbReference type="SAM" id="MobiDB-lite"/>
    </source>
</evidence>